<dbReference type="GO" id="GO:0003700">
    <property type="term" value="F:DNA-binding transcription factor activity"/>
    <property type="evidence" value="ECO:0007669"/>
    <property type="project" value="InterPro"/>
</dbReference>
<reference evidence="3" key="1">
    <citation type="submission" date="2023-01" db="EMBL/GenBank/DDBJ databases">
        <title>The growth and conidiation of Purpureocillium lavendulum are regulated by nitrogen source and histone H3K14 acetylation.</title>
        <authorList>
            <person name="Tang P."/>
            <person name="Han J."/>
            <person name="Zhang C."/>
            <person name="Tang P."/>
            <person name="Qi F."/>
            <person name="Zhang K."/>
            <person name="Liang L."/>
        </authorList>
    </citation>
    <scope>NUCLEOTIDE SEQUENCE</scope>
    <source>
        <strain evidence="3">YMF1.00683</strain>
    </source>
</reference>
<gene>
    <name evidence="3" type="ORF">O9K51_03949</name>
</gene>
<dbReference type="EMBL" id="JAQHRD010000003">
    <property type="protein sequence ID" value="KAJ6442774.1"/>
    <property type="molecule type" value="Genomic_DNA"/>
</dbReference>
<feature type="domain" description="Xylanolytic transcriptional activator regulatory" evidence="2">
    <location>
        <begin position="195"/>
        <end position="268"/>
    </location>
</feature>
<dbReference type="CDD" id="cd12148">
    <property type="entry name" value="fungal_TF_MHR"/>
    <property type="match status" value="1"/>
</dbReference>
<dbReference type="PANTHER" id="PTHR46910:SF23">
    <property type="entry name" value="THIAMINE REPRESSIBLE GENES REGULATORY PROTEIN THI1"/>
    <property type="match status" value="1"/>
</dbReference>
<evidence type="ECO:0000313" key="3">
    <source>
        <dbReference type="EMBL" id="KAJ6442774.1"/>
    </source>
</evidence>
<dbReference type="GO" id="GO:0008270">
    <property type="term" value="F:zinc ion binding"/>
    <property type="evidence" value="ECO:0007669"/>
    <property type="project" value="InterPro"/>
</dbReference>
<name>A0AB34FV70_9HYPO</name>
<evidence type="ECO:0000259" key="2">
    <source>
        <dbReference type="SMART" id="SM00906"/>
    </source>
</evidence>
<evidence type="ECO:0000313" key="4">
    <source>
        <dbReference type="Proteomes" id="UP001163105"/>
    </source>
</evidence>
<dbReference type="AlphaFoldDB" id="A0AB34FV70"/>
<comment type="caution">
    <text evidence="3">The sequence shown here is derived from an EMBL/GenBank/DDBJ whole genome shotgun (WGS) entry which is preliminary data.</text>
</comment>
<accession>A0AB34FV70</accession>
<sequence>MQSVDPEDDTSEMFMWPRFLSKLRDAFCLDPQQSAGEREISQAQACKSTSRAKSPDTVRRLHLVVQKFPPKAIARFLLSVCISHGTDVFYYFDQELFPLELDSFYDDPNSPLRSDPAFVALCLAVFALGSHWTSMAKPGSVTEPSDAPENPDPGRIFYDQARVLMGDILDRDCLRSVQAAYIFSVYLMPMRPGPAFIYGGLALRKAMAMGLHQEPDDLTLSEEEKEGRRRLFWSIWASERIATIKVNRARSVPQNVITARLPSQLAADARHKFNNVQHQIANAQLARIMDDFAQPAAWSSDETYIPPNDCDVSFKSWRASLPAELRIALGKVSVVTTVRLKLRAALLQTANEPAVDERVEALARSCVKAAYKMLSLFEVLYKTTHLVKFSFTDFQGCSIATIVLVLGGILDRDTEYQRRVNFGLDCLRRMAGDNSFARRGVQFVEALRSIADEARTKLRQCQSQATPPAEVETTDYKPADYFRWAQWLATTENAHADKPVCEDEASHQDTLRGLESRGLQMQGSTEWAFGTPTSARIADLSASQEPDPYLPSVLFRDSQLYLTGLTEMDVLNFTNDLG</sequence>
<dbReference type="InterPro" id="IPR050987">
    <property type="entry name" value="AtrR-like"/>
</dbReference>
<dbReference type="Proteomes" id="UP001163105">
    <property type="component" value="Unassembled WGS sequence"/>
</dbReference>
<keyword evidence="1" id="KW-0539">Nucleus</keyword>
<dbReference type="SMART" id="SM00906">
    <property type="entry name" value="Fungal_trans"/>
    <property type="match status" value="1"/>
</dbReference>
<evidence type="ECO:0000256" key="1">
    <source>
        <dbReference type="ARBA" id="ARBA00023242"/>
    </source>
</evidence>
<dbReference type="Pfam" id="PF04082">
    <property type="entry name" value="Fungal_trans"/>
    <property type="match status" value="1"/>
</dbReference>
<dbReference type="PANTHER" id="PTHR46910">
    <property type="entry name" value="TRANSCRIPTION FACTOR PDR1"/>
    <property type="match status" value="1"/>
</dbReference>
<organism evidence="3 4">
    <name type="scientific">Purpureocillium lavendulum</name>
    <dbReference type="NCBI Taxonomy" id="1247861"/>
    <lineage>
        <taxon>Eukaryota</taxon>
        <taxon>Fungi</taxon>
        <taxon>Dikarya</taxon>
        <taxon>Ascomycota</taxon>
        <taxon>Pezizomycotina</taxon>
        <taxon>Sordariomycetes</taxon>
        <taxon>Hypocreomycetidae</taxon>
        <taxon>Hypocreales</taxon>
        <taxon>Ophiocordycipitaceae</taxon>
        <taxon>Purpureocillium</taxon>
    </lineage>
</organism>
<dbReference type="GO" id="GO:0006351">
    <property type="term" value="P:DNA-templated transcription"/>
    <property type="evidence" value="ECO:0007669"/>
    <property type="project" value="InterPro"/>
</dbReference>
<dbReference type="GO" id="GO:0003677">
    <property type="term" value="F:DNA binding"/>
    <property type="evidence" value="ECO:0007669"/>
    <property type="project" value="InterPro"/>
</dbReference>
<dbReference type="InterPro" id="IPR007219">
    <property type="entry name" value="XnlR_reg_dom"/>
</dbReference>
<protein>
    <submittedName>
        <fullName evidence="3">Thiamine repressible regulatory protein thi1</fullName>
    </submittedName>
</protein>
<proteinExistence type="predicted"/>
<keyword evidence="4" id="KW-1185">Reference proteome</keyword>